<dbReference type="SUPFAM" id="SSF140869">
    <property type="entry name" value="GUN4-like"/>
    <property type="match status" value="1"/>
</dbReference>
<sequence length="548" mass="61955">MAKYALLIGISEYQSKPLKPLPGVVKDIEAMQRVLQDSKTGGFDEVKLLPNPDSDAMRSEIEQLFMEKCQTDDIVLLYFSGHGYRDEDGNLFFVSHNTQINPQGGLRIGTAVDAKFIHERYMGRSKSKRQVLILDCCFSGAFASGMSAKEAVVVSIKNEIEAQLGGEGRAVLTSSTAAQVSFEDAGGGVYTRYLVEGIEKGAADSDNDGVITIDELHEYAKRKAQESKPAMKPEIYAVQEGYKIRLANAPLSSELGYRKEVEECVKNGAFSVENNSFSNLGRKHLNRKQTDFKLNLEEAAKIEEEVLQPIREFQQSLQEYEETLAEALEDEPVLSDGAWEILKRYQQSLKLRDEDVAPIHDRLIPEQPISTIDTPQQPTLTPEPQQTVSDEDDITSEKGIDYNKLRDLLKTGNWKEADYETYLVMIQAVGKKENDYFERDELLNFPCTDLRTIDRLWVKYSNGRFGFTVQKQIYISIGGKDDGEYYEQAWELFGDRVGWKVDNNWIDSLNNIKFDTSAPEGHLPFWGAGEWLVLFFSSVVSRIETCKL</sequence>
<dbReference type="PANTHER" id="PTHR34800:SF1">
    <property type="entry name" value="TETRAPYRROLE-BINDING PROTEIN, CHLOROPLASTIC"/>
    <property type="match status" value="1"/>
</dbReference>
<dbReference type="InterPro" id="IPR002048">
    <property type="entry name" value="EF_hand_dom"/>
</dbReference>
<evidence type="ECO:0000259" key="2">
    <source>
        <dbReference type="PROSITE" id="PS50222"/>
    </source>
</evidence>
<dbReference type="InterPro" id="IPR008629">
    <property type="entry name" value="GUN4-like"/>
</dbReference>
<dbReference type="Gene3D" id="3.40.50.1460">
    <property type="match status" value="1"/>
</dbReference>
<dbReference type="PROSITE" id="PS50222">
    <property type="entry name" value="EF_HAND_2"/>
    <property type="match status" value="1"/>
</dbReference>
<dbReference type="InterPro" id="IPR011600">
    <property type="entry name" value="Pept_C14_caspase"/>
</dbReference>
<dbReference type="GO" id="GO:0004197">
    <property type="term" value="F:cysteine-type endopeptidase activity"/>
    <property type="evidence" value="ECO:0007669"/>
    <property type="project" value="InterPro"/>
</dbReference>
<evidence type="ECO:0000256" key="1">
    <source>
        <dbReference type="SAM" id="MobiDB-lite"/>
    </source>
</evidence>
<dbReference type="PROSITE" id="PS00018">
    <property type="entry name" value="EF_HAND_1"/>
    <property type="match status" value="1"/>
</dbReference>
<dbReference type="GO" id="GO:0005509">
    <property type="term" value="F:calcium ion binding"/>
    <property type="evidence" value="ECO:0007669"/>
    <property type="project" value="InterPro"/>
</dbReference>
<dbReference type="AlphaFoldDB" id="A0A846HCC0"/>
<evidence type="ECO:0000313" key="3">
    <source>
        <dbReference type="EMBL" id="NEU75207.1"/>
    </source>
</evidence>
<dbReference type="InterPro" id="IPR037215">
    <property type="entry name" value="GUN4-like_sf"/>
</dbReference>
<comment type="caution">
    <text evidence="3">The sequence shown here is derived from an EMBL/GenBank/DDBJ whole genome shotgun (WGS) entry which is preliminary data.</text>
</comment>
<dbReference type="NCBIfam" id="NF047832">
    <property type="entry name" value="caspase_w_EACC1"/>
    <property type="match status" value="1"/>
</dbReference>
<feature type="domain" description="EF-hand" evidence="2">
    <location>
        <begin position="204"/>
        <end position="226"/>
    </location>
</feature>
<dbReference type="GO" id="GO:0046906">
    <property type="term" value="F:tetrapyrrole binding"/>
    <property type="evidence" value="ECO:0007669"/>
    <property type="project" value="TreeGrafter"/>
</dbReference>
<dbReference type="SUPFAM" id="SSF52129">
    <property type="entry name" value="Caspase-like"/>
    <property type="match status" value="1"/>
</dbReference>
<dbReference type="GO" id="GO:0006508">
    <property type="term" value="P:proteolysis"/>
    <property type="evidence" value="ECO:0007669"/>
    <property type="project" value="UniProtKB-KW"/>
</dbReference>
<dbReference type="CDD" id="cd16383">
    <property type="entry name" value="GUN4"/>
    <property type="match status" value="1"/>
</dbReference>
<name>A0A846HCC0_9CYAN</name>
<reference evidence="3 4" key="1">
    <citation type="journal article" date="2015" name="Genome Announc.">
        <title>Draft Genome Sequence of Cyanobacterium Hassallia byssoidea Strain VB512170, Isolated from Monuments in India.</title>
        <authorList>
            <person name="Singh D."/>
            <person name="Chandrababunaidu M.M."/>
            <person name="Panda A."/>
            <person name="Sen D."/>
            <person name="Bhattacharyya S."/>
            <person name="Adhikary S.P."/>
            <person name="Tripathy S."/>
        </authorList>
    </citation>
    <scope>NUCLEOTIDE SEQUENCE [LARGE SCALE GENOMIC DNA]</scope>
    <source>
        <strain evidence="3 4">VB512170</strain>
    </source>
</reference>
<dbReference type="InterPro" id="IPR029030">
    <property type="entry name" value="Caspase-like_dom_sf"/>
</dbReference>
<proteinExistence type="predicted"/>
<dbReference type="Pfam" id="PF05419">
    <property type="entry name" value="GUN4"/>
    <property type="match status" value="1"/>
</dbReference>
<protein>
    <submittedName>
        <fullName evidence="3">Clp protease</fullName>
    </submittedName>
</protein>
<dbReference type="InterPro" id="IPR018247">
    <property type="entry name" value="EF_Hand_1_Ca_BS"/>
</dbReference>
<dbReference type="RefSeq" id="WP_052325822.1">
    <property type="nucleotide sequence ID" value="NZ_JTCM02000062.1"/>
</dbReference>
<feature type="compositionally biased region" description="Low complexity" evidence="1">
    <location>
        <begin position="374"/>
        <end position="387"/>
    </location>
</feature>
<organism evidence="3 4">
    <name type="scientific">Hassallia byssoidea VB512170</name>
    <dbReference type="NCBI Taxonomy" id="1304833"/>
    <lineage>
        <taxon>Bacteria</taxon>
        <taxon>Bacillati</taxon>
        <taxon>Cyanobacteriota</taxon>
        <taxon>Cyanophyceae</taxon>
        <taxon>Nostocales</taxon>
        <taxon>Tolypothrichaceae</taxon>
        <taxon>Hassallia</taxon>
    </lineage>
</organism>
<gene>
    <name evidence="3" type="ORF">PI95_022250</name>
</gene>
<dbReference type="EMBL" id="JTCM02000062">
    <property type="protein sequence ID" value="NEU75207.1"/>
    <property type="molecule type" value="Genomic_DNA"/>
</dbReference>
<dbReference type="PANTHER" id="PTHR34800">
    <property type="entry name" value="TETRAPYRROLE-BINDING PROTEIN, CHLOROPLASTIC"/>
    <property type="match status" value="1"/>
</dbReference>
<dbReference type="Proteomes" id="UP000031549">
    <property type="component" value="Unassembled WGS sequence"/>
</dbReference>
<dbReference type="Pfam" id="PF00656">
    <property type="entry name" value="Peptidase_C14"/>
    <property type="match status" value="1"/>
</dbReference>
<keyword evidence="3" id="KW-0378">Hydrolase</keyword>
<dbReference type="Gene3D" id="1.25.40.620">
    <property type="match status" value="1"/>
</dbReference>
<keyword evidence="4" id="KW-1185">Reference proteome</keyword>
<evidence type="ECO:0000313" key="4">
    <source>
        <dbReference type="Proteomes" id="UP000031549"/>
    </source>
</evidence>
<keyword evidence="3" id="KW-0645">Protease</keyword>
<accession>A0A846HCC0</accession>
<feature type="region of interest" description="Disordered" evidence="1">
    <location>
        <begin position="369"/>
        <end position="392"/>
    </location>
</feature>
<dbReference type="Gene3D" id="1.10.10.1770">
    <property type="entry name" value="Gun4-like"/>
    <property type="match status" value="1"/>
</dbReference>